<name>A0A5N5SSJ9_9CRUS</name>
<gene>
    <name evidence="1" type="ORF">Anas_07257</name>
</gene>
<dbReference type="EMBL" id="SEYY01020614">
    <property type="protein sequence ID" value="KAB7497171.1"/>
    <property type="molecule type" value="Genomic_DNA"/>
</dbReference>
<dbReference type="Proteomes" id="UP000326759">
    <property type="component" value="Unassembled WGS sequence"/>
</dbReference>
<evidence type="ECO:0000313" key="1">
    <source>
        <dbReference type="EMBL" id="KAB7497171.1"/>
    </source>
</evidence>
<organism evidence="1 2">
    <name type="scientific">Armadillidium nasatum</name>
    <dbReference type="NCBI Taxonomy" id="96803"/>
    <lineage>
        <taxon>Eukaryota</taxon>
        <taxon>Metazoa</taxon>
        <taxon>Ecdysozoa</taxon>
        <taxon>Arthropoda</taxon>
        <taxon>Crustacea</taxon>
        <taxon>Multicrustacea</taxon>
        <taxon>Malacostraca</taxon>
        <taxon>Eumalacostraca</taxon>
        <taxon>Peracarida</taxon>
        <taxon>Isopoda</taxon>
        <taxon>Oniscidea</taxon>
        <taxon>Crinocheta</taxon>
        <taxon>Armadillidiidae</taxon>
        <taxon>Armadillidium</taxon>
    </lineage>
</organism>
<accession>A0A5N5SSJ9</accession>
<dbReference type="AlphaFoldDB" id="A0A5N5SSJ9"/>
<protein>
    <submittedName>
        <fullName evidence="1">Uncharacterized protein</fullName>
    </submittedName>
</protein>
<evidence type="ECO:0000313" key="2">
    <source>
        <dbReference type="Proteomes" id="UP000326759"/>
    </source>
</evidence>
<reference evidence="1 2" key="1">
    <citation type="journal article" date="2019" name="PLoS Biol.">
        <title>Sex chromosomes control vertical transmission of feminizing Wolbachia symbionts in an isopod.</title>
        <authorList>
            <person name="Becking T."/>
            <person name="Chebbi M.A."/>
            <person name="Giraud I."/>
            <person name="Moumen B."/>
            <person name="Laverre T."/>
            <person name="Caubet Y."/>
            <person name="Peccoud J."/>
            <person name="Gilbert C."/>
            <person name="Cordaux R."/>
        </authorList>
    </citation>
    <scope>NUCLEOTIDE SEQUENCE [LARGE SCALE GENOMIC DNA]</scope>
    <source>
        <strain evidence="1">ANa2</strain>
        <tissue evidence="1">Whole body excluding digestive tract and cuticle</tissue>
    </source>
</reference>
<dbReference type="OrthoDB" id="10277775at2759"/>
<keyword evidence="2" id="KW-1185">Reference proteome</keyword>
<sequence length="98" mass="11451">MAAVKGNIVDHAFKNGVDLNKSFHNVQSSQSSQRIAPPQGDHWEPFEKLFEGWDENQVSDTLLQIRDEFRKTQMEFDAIIEHRRRSSRFALQVQMYGE</sequence>
<proteinExistence type="predicted"/>
<comment type="caution">
    <text evidence="1">The sequence shown here is derived from an EMBL/GenBank/DDBJ whole genome shotgun (WGS) entry which is preliminary data.</text>
</comment>